<organism evidence="3 4">
    <name type="scientific">Oryza meyeriana var. granulata</name>
    <dbReference type="NCBI Taxonomy" id="110450"/>
    <lineage>
        <taxon>Eukaryota</taxon>
        <taxon>Viridiplantae</taxon>
        <taxon>Streptophyta</taxon>
        <taxon>Embryophyta</taxon>
        <taxon>Tracheophyta</taxon>
        <taxon>Spermatophyta</taxon>
        <taxon>Magnoliopsida</taxon>
        <taxon>Liliopsida</taxon>
        <taxon>Poales</taxon>
        <taxon>Poaceae</taxon>
        <taxon>BOP clade</taxon>
        <taxon>Oryzoideae</taxon>
        <taxon>Oryzeae</taxon>
        <taxon>Oryzinae</taxon>
        <taxon>Oryza</taxon>
        <taxon>Oryza meyeriana</taxon>
    </lineage>
</organism>
<accession>A0A6G1F7U7</accession>
<reference evidence="3 4" key="1">
    <citation type="submission" date="2019-11" db="EMBL/GenBank/DDBJ databases">
        <title>Whole genome sequence of Oryza granulata.</title>
        <authorList>
            <person name="Li W."/>
        </authorList>
    </citation>
    <scope>NUCLEOTIDE SEQUENCE [LARGE SCALE GENOMIC DNA]</scope>
    <source>
        <strain evidence="4">cv. Menghai</strain>
        <tissue evidence="3">Leaf</tissue>
    </source>
</reference>
<evidence type="ECO:0000313" key="3">
    <source>
        <dbReference type="EMBL" id="KAF0932909.1"/>
    </source>
</evidence>
<dbReference type="Proteomes" id="UP000479710">
    <property type="component" value="Unassembled WGS sequence"/>
</dbReference>
<keyword evidence="2" id="KW-0732">Signal</keyword>
<evidence type="ECO:0000256" key="2">
    <source>
        <dbReference type="SAM" id="SignalP"/>
    </source>
</evidence>
<dbReference type="AlphaFoldDB" id="A0A6G1F7U7"/>
<feature type="region of interest" description="Disordered" evidence="1">
    <location>
        <begin position="185"/>
        <end position="220"/>
    </location>
</feature>
<gene>
    <name evidence="3" type="ORF">E2562_013109</name>
</gene>
<sequence>MARLAVAAVLLTLVVVALCHFIDGEAVAASPNYANEPEPELAGPESNDAYNYNGVYSSAAVPADLDRSAGEEVPVVQSYDVPKAASPNMAVSPADGVDQGFLRLPSHMRQPCRHGDRHMWWARRHGLHRQDVYGFQGQEKKLVSEVPVEPATYGYGGETREWVALPVAEPDPDSRQDAAVALEEVRKPAFHGEQGDEDEMARAWRSGSASTTTTARRRRR</sequence>
<feature type="chain" id="PRO_5026118101" evidence="2">
    <location>
        <begin position="20"/>
        <end position="220"/>
    </location>
</feature>
<proteinExistence type="predicted"/>
<name>A0A6G1F7U7_9ORYZ</name>
<feature type="signal peptide" evidence="2">
    <location>
        <begin position="1"/>
        <end position="19"/>
    </location>
</feature>
<keyword evidence="4" id="KW-1185">Reference proteome</keyword>
<protein>
    <submittedName>
        <fullName evidence="3">Uncharacterized protein</fullName>
    </submittedName>
</protein>
<comment type="caution">
    <text evidence="3">The sequence shown here is derived from an EMBL/GenBank/DDBJ whole genome shotgun (WGS) entry which is preliminary data.</text>
</comment>
<evidence type="ECO:0000313" key="4">
    <source>
        <dbReference type="Proteomes" id="UP000479710"/>
    </source>
</evidence>
<feature type="compositionally biased region" description="Low complexity" evidence="1">
    <location>
        <begin position="203"/>
        <end position="214"/>
    </location>
</feature>
<dbReference type="EMBL" id="SPHZ02000001">
    <property type="protein sequence ID" value="KAF0932909.1"/>
    <property type="molecule type" value="Genomic_DNA"/>
</dbReference>
<evidence type="ECO:0000256" key="1">
    <source>
        <dbReference type="SAM" id="MobiDB-lite"/>
    </source>
</evidence>